<feature type="signal peptide" evidence="1">
    <location>
        <begin position="1"/>
        <end position="18"/>
    </location>
</feature>
<protein>
    <recommendedName>
        <fullName evidence="2">Gylcosyl hydrolase 115 C-terminal domain-containing protein</fullName>
    </recommendedName>
</protein>
<dbReference type="Pfam" id="PF15979">
    <property type="entry name" value="Glyco_hydro_115"/>
    <property type="match status" value="1"/>
</dbReference>
<proteinExistence type="predicted"/>
<dbReference type="PANTHER" id="PTHR37842">
    <property type="match status" value="1"/>
</dbReference>
<dbReference type="Pfam" id="PF17829">
    <property type="entry name" value="GH115_C"/>
    <property type="match status" value="1"/>
</dbReference>
<dbReference type="InterPro" id="IPR031924">
    <property type="entry name" value="GH115"/>
</dbReference>
<feature type="chain" id="PRO_5035317917" description="Gylcosyl hydrolase 115 C-terminal domain-containing protein" evidence="1">
    <location>
        <begin position="19"/>
        <end position="991"/>
    </location>
</feature>
<dbReference type="PANTHER" id="PTHR37842:SF2">
    <property type="entry name" value="GYLCOSYL HYDROLASE 115 C-TERMINAL DOMAIN-CONTAINING PROTEIN"/>
    <property type="match status" value="1"/>
</dbReference>
<dbReference type="GeneID" id="73472162"/>
<reference evidence="3 4" key="1">
    <citation type="journal article" date="2021" name="DNA Res.">
        <title>Genome analysis of Candida subhashii reveals its hybrid nature and dual mitochondrial genome conformations.</title>
        <authorList>
            <person name="Mixao V."/>
            <person name="Hegedusova E."/>
            <person name="Saus E."/>
            <person name="Pryszcz L.P."/>
            <person name="Cillingova A."/>
            <person name="Nosek J."/>
            <person name="Gabaldon T."/>
        </authorList>
    </citation>
    <scope>NUCLEOTIDE SEQUENCE [LARGE SCALE GENOMIC DNA]</scope>
    <source>
        <strain evidence="3 4">CBS 10753</strain>
    </source>
</reference>
<feature type="domain" description="Gylcosyl hydrolase 115 C-terminal" evidence="2">
    <location>
        <begin position="812"/>
        <end position="987"/>
    </location>
</feature>
<name>A0A8J5QGT2_9ASCO</name>
<keyword evidence="1" id="KW-0732">Signal</keyword>
<dbReference type="OrthoDB" id="4849794at2759"/>
<comment type="caution">
    <text evidence="3">The sequence shown here is derived from an EMBL/GenBank/DDBJ whole genome shotgun (WGS) entry which is preliminary data.</text>
</comment>
<evidence type="ECO:0000259" key="2">
    <source>
        <dbReference type="Pfam" id="PF17829"/>
    </source>
</evidence>
<sequence length="991" mass="112917">MLFSYVPTLIALATAVNALGGKQNIFFDGGKDRLQLHSKGDSATLFLNQNDWPGVNRAGEDLSADFKRVTGHQLPVANYTKNICQNIHGHVDSAIIVGTLGNNTFIDSLVDDKKISTKEIDGKWESYVMQVIDNPAPCIKSALIIAGSDKRGSIFGLYDISEQIGVSPWYWFADVVPQSHDQVYVDKSRKVQGEPGVKYRGIFLNDEQPALAAWVQEYFPEGNYDSWFVHQFYIHVFELLLRMRANFLWPAMWASMFGEDDPENQYWADYYGITMSTSHTEPLMRATNEWTVFGNGSWDYATNKDNILKFWEAGIVRSKPFDNVWTVGMRGFGDNPISGGEETSLLEDVIANQRVLLSEHFPDVNAVPQVWCLYKEVQSYYEQGMPVPEDITLLWVDDNWGNIRRLPLSNETYRTGGAGVYFHFDYVGDPVDYKWINTVSLTRTWEQMHLAKEREADTIWLVNVGDLKPLEIPIEYFISLGYHYEKWGPINTVTEWTEAWAAREFGQYYKNTTEIADIVDLYGFYAARKKYESLNTTTYHLYNYKEAETVLQQWSDLSDRAWAVYNQLPKNVQPSFFQLVLHPVYAGYTFHDILLSAGKNNLYAEQRRNQANSLAAYVQKRFGDDHSWKLQWDSMLNGKWNHMMDQTHLGYFYWQQPMRDVMPPVSILQQDDNALSGSLGVSVDQSRGAVPGDDLYNAVSYSNNTLVLPQQDPYTAGTYIDIFNRGNEDVTFNVTVYSDFVKVIPSEGFISATNDSIWNSIRLDVEIDWKNAPDGWNIVFMDINSNGTYGYFGNPSVHLPIQKNEAPKDFHGFVEAGELISIEAEHFSSNKSANGTYFVTIDRYGRTLSGVTLFPVTCDSQPAEDDASHLEYDFYSFSTPEYGTNITVYTSPSLNTNPHRPLKYAIAVDDEKPQEVQLVFDPTNPLDMPDNWESAASDTIWLHNTTHKITKAGQHTLKLWALEPGVVFQKVVADFGGVQYSFFGPPETYHQ</sequence>
<dbReference type="EMBL" id="JAGSYN010000267">
    <property type="protein sequence ID" value="KAG7661125.1"/>
    <property type="molecule type" value="Genomic_DNA"/>
</dbReference>
<accession>A0A8J5QGT2</accession>
<evidence type="ECO:0000256" key="1">
    <source>
        <dbReference type="SAM" id="SignalP"/>
    </source>
</evidence>
<dbReference type="RefSeq" id="XP_049261358.1">
    <property type="nucleotide sequence ID" value="XM_049409420.1"/>
</dbReference>
<dbReference type="AlphaFoldDB" id="A0A8J5QGT2"/>
<gene>
    <name evidence="3" type="ORF">J8A68_005362</name>
</gene>
<dbReference type="Proteomes" id="UP000694255">
    <property type="component" value="Unassembled WGS sequence"/>
</dbReference>
<organism evidence="3 4">
    <name type="scientific">[Candida] subhashii</name>
    <dbReference type="NCBI Taxonomy" id="561895"/>
    <lineage>
        <taxon>Eukaryota</taxon>
        <taxon>Fungi</taxon>
        <taxon>Dikarya</taxon>
        <taxon>Ascomycota</taxon>
        <taxon>Saccharomycotina</taxon>
        <taxon>Pichiomycetes</taxon>
        <taxon>Debaryomycetaceae</taxon>
        <taxon>Spathaspora</taxon>
    </lineage>
</organism>
<evidence type="ECO:0000313" key="3">
    <source>
        <dbReference type="EMBL" id="KAG7661125.1"/>
    </source>
</evidence>
<dbReference type="InterPro" id="IPR041437">
    <property type="entry name" value="GH115_C"/>
</dbReference>
<keyword evidence="4" id="KW-1185">Reference proteome</keyword>
<evidence type="ECO:0000313" key="4">
    <source>
        <dbReference type="Proteomes" id="UP000694255"/>
    </source>
</evidence>